<evidence type="ECO:0000256" key="2">
    <source>
        <dbReference type="SAM" id="Phobius"/>
    </source>
</evidence>
<evidence type="ECO:0000256" key="1">
    <source>
        <dbReference type="SAM" id="MobiDB-lite"/>
    </source>
</evidence>
<comment type="caution">
    <text evidence="3">The sequence shown here is derived from an EMBL/GenBank/DDBJ whole genome shotgun (WGS) entry which is preliminary data.</text>
</comment>
<organism evidence="3 4">
    <name type="scientific">Cristinia sonorae</name>
    <dbReference type="NCBI Taxonomy" id="1940300"/>
    <lineage>
        <taxon>Eukaryota</taxon>
        <taxon>Fungi</taxon>
        <taxon>Dikarya</taxon>
        <taxon>Basidiomycota</taxon>
        <taxon>Agaricomycotina</taxon>
        <taxon>Agaricomycetes</taxon>
        <taxon>Agaricomycetidae</taxon>
        <taxon>Agaricales</taxon>
        <taxon>Pleurotineae</taxon>
        <taxon>Stephanosporaceae</taxon>
        <taxon>Cristinia</taxon>
    </lineage>
</organism>
<keyword evidence="2" id="KW-0472">Membrane</keyword>
<keyword evidence="2" id="KW-1133">Transmembrane helix</keyword>
<feature type="region of interest" description="Disordered" evidence="1">
    <location>
        <begin position="377"/>
        <end position="476"/>
    </location>
</feature>
<keyword evidence="2" id="KW-0812">Transmembrane</keyword>
<feature type="compositionally biased region" description="Polar residues" evidence="1">
    <location>
        <begin position="450"/>
        <end position="462"/>
    </location>
</feature>
<dbReference type="EMBL" id="JAEVFJ010000004">
    <property type="protein sequence ID" value="KAH8105349.1"/>
    <property type="molecule type" value="Genomic_DNA"/>
</dbReference>
<keyword evidence="4" id="KW-1185">Reference proteome</keyword>
<protein>
    <submittedName>
        <fullName evidence="3">Uncharacterized protein</fullName>
    </submittedName>
</protein>
<evidence type="ECO:0000313" key="3">
    <source>
        <dbReference type="EMBL" id="KAH8105349.1"/>
    </source>
</evidence>
<sequence>MRLLICPCVLDGALPMCRLGGRRVASRLHKQSLPLLLSLQIIISSFDAAYADEIVHATDPRAVYDSNWWLDSRQMVTDIEGAHVTLQFTGSSISVHGALENPDNDGATGLSASFAIFSGAEPRGAEVDSGEVNTPDFDALSLTRSTTLFTSSSLPIGVYTMKVVNTGVGMAINLFNISQQQPVTQLSSTAAGAQSTATAATTTSVQSPGLIHPSVNFSPNGTTTVTNIVPGPTTTVSPPATTSGGSHTTSGRTLESSTSTNTVLPSVFEAPDVPVVASSTSSHMPVKTIIYIVVGALAVLVLLVVLSLLWKHRMMKKARATIPFPTSLDGSGRLTAVGSPAETPSIDNTPTGEKSARRPANLTFLWDDLRTNSIPGFLISPTPSTSSPNIQEAQASPRSDTLLLPPSPTSPAARSTISSSTEELLSGTWPLLDESEGTRTMRTRETRTTFPSTSDTLPSYTQDGPPAYSDGTKEQL</sequence>
<gene>
    <name evidence="3" type="ORF">BXZ70DRAFT_520196</name>
</gene>
<feature type="compositionally biased region" description="Low complexity" evidence="1">
    <location>
        <begin position="229"/>
        <end position="253"/>
    </location>
</feature>
<dbReference type="AlphaFoldDB" id="A0A8K0UVC2"/>
<feature type="region of interest" description="Disordered" evidence="1">
    <location>
        <begin position="329"/>
        <end position="359"/>
    </location>
</feature>
<accession>A0A8K0UVC2</accession>
<feature type="compositionally biased region" description="Basic and acidic residues" evidence="1">
    <location>
        <begin position="436"/>
        <end position="447"/>
    </location>
</feature>
<reference evidence="3" key="1">
    <citation type="journal article" date="2021" name="New Phytol.">
        <title>Evolutionary innovations through gain and loss of genes in the ectomycorrhizal Boletales.</title>
        <authorList>
            <person name="Wu G."/>
            <person name="Miyauchi S."/>
            <person name="Morin E."/>
            <person name="Kuo A."/>
            <person name="Drula E."/>
            <person name="Varga T."/>
            <person name="Kohler A."/>
            <person name="Feng B."/>
            <person name="Cao Y."/>
            <person name="Lipzen A."/>
            <person name="Daum C."/>
            <person name="Hundley H."/>
            <person name="Pangilinan J."/>
            <person name="Johnson J."/>
            <person name="Barry K."/>
            <person name="LaButti K."/>
            <person name="Ng V."/>
            <person name="Ahrendt S."/>
            <person name="Min B."/>
            <person name="Choi I.G."/>
            <person name="Park H."/>
            <person name="Plett J.M."/>
            <person name="Magnuson J."/>
            <person name="Spatafora J.W."/>
            <person name="Nagy L.G."/>
            <person name="Henrissat B."/>
            <person name="Grigoriev I.V."/>
            <person name="Yang Z.L."/>
            <person name="Xu J."/>
            <person name="Martin F.M."/>
        </authorList>
    </citation>
    <scope>NUCLEOTIDE SEQUENCE</scope>
    <source>
        <strain evidence="3">KKN 215</strain>
    </source>
</reference>
<evidence type="ECO:0000313" key="4">
    <source>
        <dbReference type="Proteomes" id="UP000813824"/>
    </source>
</evidence>
<feature type="region of interest" description="Disordered" evidence="1">
    <location>
        <begin position="225"/>
        <end position="262"/>
    </location>
</feature>
<name>A0A8K0UVC2_9AGAR</name>
<feature type="compositionally biased region" description="Low complexity" evidence="1">
    <location>
        <begin position="396"/>
        <end position="426"/>
    </location>
</feature>
<dbReference type="Gene3D" id="2.60.120.260">
    <property type="entry name" value="Galactose-binding domain-like"/>
    <property type="match status" value="1"/>
</dbReference>
<feature type="transmembrane region" description="Helical" evidence="2">
    <location>
        <begin position="289"/>
        <end position="310"/>
    </location>
</feature>
<dbReference type="Proteomes" id="UP000813824">
    <property type="component" value="Unassembled WGS sequence"/>
</dbReference>
<proteinExistence type="predicted"/>